<dbReference type="OrthoDB" id="1720511at2759"/>
<dbReference type="GO" id="GO:0005737">
    <property type="term" value="C:cytoplasm"/>
    <property type="evidence" value="ECO:0007669"/>
    <property type="project" value="TreeGrafter"/>
</dbReference>
<dbReference type="GO" id="GO:0043295">
    <property type="term" value="F:glutathione binding"/>
    <property type="evidence" value="ECO:0007669"/>
    <property type="project" value="TreeGrafter"/>
</dbReference>
<dbReference type="InterPro" id="IPR004045">
    <property type="entry name" value="Glutathione_S-Trfase_N"/>
</dbReference>
<dbReference type="PANTHER" id="PTHR43900:SF47">
    <property type="entry name" value="GLUTATHIONE S-TRANSFERASE F6-RELATED"/>
    <property type="match status" value="1"/>
</dbReference>
<dbReference type="EC" id="2.5.1.18" evidence="1"/>
<evidence type="ECO:0000256" key="1">
    <source>
        <dbReference type="ARBA" id="ARBA00012452"/>
    </source>
</evidence>
<dbReference type="AlphaFoldDB" id="A0A3S3QIC0"/>
<evidence type="ECO:0000256" key="2">
    <source>
        <dbReference type="ARBA" id="ARBA00022679"/>
    </source>
</evidence>
<keyword evidence="5" id="KW-1185">Reference proteome</keyword>
<evidence type="ECO:0000259" key="3">
    <source>
        <dbReference type="PROSITE" id="PS50404"/>
    </source>
</evidence>
<protein>
    <recommendedName>
        <fullName evidence="1">glutathione transferase</fullName>
        <ecNumber evidence="1">2.5.1.18</ecNumber>
    </recommendedName>
</protein>
<name>A0A3S3QIC0_9MAGN</name>
<dbReference type="InterPro" id="IPR036249">
    <property type="entry name" value="Thioredoxin-like_sf"/>
</dbReference>
<dbReference type="STRING" id="337451.A0A3S3QIC0"/>
<comment type="caution">
    <text evidence="4">The sequence shown here is derived from an EMBL/GenBank/DDBJ whole genome shotgun (WGS) entry which is preliminary data.</text>
</comment>
<gene>
    <name evidence="4" type="ORF">CKAN_01367100</name>
</gene>
<feature type="domain" description="GST N-terminal" evidence="3">
    <location>
        <begin position="1"/>
        <end position="66"/>
    </location>
</feature>
<evidence type="ECO:0000313" key="4">
    <source>
        <dbReference type="EMBL" id="RWR84841.1"/>
    </source>
</evidence>
<accession>A0A3S3QIC0</accession>
<evidence type="ECO:0000313" key="5">
    <source>
        <dbReference type="Proteomes" id="UP000283530"/>
    </source>
</evidence>
<organism evidence="4 5">
    <name type="scientific">Cinnamomum micranthum f. kanehirae</name>
    <dbReference type="NCBI Taxonomy" id="337451"/>
    <lineage>
        <taxon>Eukaryota</taxon>
        <taxon>Viridiplantae</taxon>
        <taxon>Streptophyta</taxon>
        <taxon>Embryophyta</taxon>
        <taxon>Tracheophyta</taxon>
        <taxon>Spermatophyta</taxon>
        <taxon>Magnoliopsida</taxon>
        <taxon>Magnoliidae</taxon>
        <taxon>Laurales</taxon>
        <taxon>Lauraceae</taxon>
        <taxon>Cinnamomum</taxon>
    </lineage>
</organism>
<dbReference type="Gene3D" id="1.20.1050.130">
    <property type="match status" value="1"/>
</dbReference>
<dbReference type="SUPFAM" id="SSF52833">
    <property type="entry name" value="Thioredoxin-like"/>
    <property type="match status" value="1"/>
</dbReference>
<dbReference type="Pfam" id="PF02798">
    <property type="entry name" value="GST_N"/>
    <property type="match status" value="1"/>
</dbReference>
<dbReference type="GO" id="GO:0006749">
    <property type="term" value="P:glutathione metabolic process"/>
    <property type="evidence" value="ECO:0007669"/>
    <property type="project" value="TreeGrafter"/>
</dbReference>
<proteinExistence type="predicted"/>
<dbReference type="EMBL" id="QPKB01000005">
    <property type="protein sequence ID" value="RWR84841.1"/>
    <property type="molecule type" value="Genomic_DNA"/>
</dbReference>
<dbReference type="Proteomes" id="UP000283530">
    <property type="component" value="Unassembled WGS sequence"/>
</dbReference>
<dbReference type="PROSITE" id="PS50404">
    <property type="entry name" value="GST_NTER"/>
    <property type="match status" value="1"/>
</dbReference>
<keyword evidence="2 4" id="KW-0808">Transferase</keyword>
<dbReference type="GO" id="GO:0004364">
    <property type="term" value="F:glutathione transferase activity"/>
    <property type="evidence" value="ECO:0007669"/>
    <property type="project" value="UniProtKB-EC"/>
</dbReference>
<reference evidence="4 5" key="1">
    <citation type="journal article" date="2019" name="Nat. Plants">
        <title>Stout camphor tree genome fills gaps in understanding of flowering plant genome evolution.</title>
        <authorList>
            <person name="Chaw S.M."/>
            <person name="Liu Y.C."/>
            <person name="Wu Y.W."/>
            <person name="Wang H.Y."/>
            <person name="Lin C.I."/>
            <person name="Wu C.S."/>
            <person name="Ke H.M."/>
            <person name="Chang L.Y."/>
            <person name="Hsu C.Y."/>
            <person name="Yang H.T."/>
            <person name="Sudianto E."/>
            <person name="Hsu M.H."/>
            <person name="Wu K.P."/>
            <person name="Wang L.N."/>
            <person name="Leebens-Mack J.H."/>
            <person name="Tsai I.J."/>
        </authorList>
    </citation>
    <scope>NUCLEOTIDE SEQUENCE [LARGE SCALE GENOMIC DNA]</scope>
    <source>
        <strain evidence="5">cv. Chaw 1501</strain>
        <tissue evidence="4">Young leaves</tissue>
    </source>
</reference>
<dbReference type="PANTHER" id="PTHR43900">
    <property type="entry name" value="GLUTATHIONE S-TRANSFERASE RHO"/>
    <property type="match status" value="1"/>
</dbReference>
<sequence length="110" mass="12416">MLMAARLQRGLLFASEKEVEFAGDHKEPFISINPLGWVPTLEDGDLKLFDSRAITKYMSHKCASKGMKLIYRDSKKVATTVVWMGVEALSFDLGGRLAVHFFFEAGLRFE</sequence>